<dbReference type="GO" id="GO:0046872">
    <property type="term" value="F:metal ion binding"/>
    <property type="evidence" value="ECO:0007669"/>
    <property type="project" value="UniProtKB-KW"/>
</dbReference>
<keyword evidence="9" id="KW-0479">Metal-binding</keyword>
<keyword evidence="24" id="KW-1185">Reference proteome</keyword>
<comment type="subunit">
    <text evidence="19">Homodimer. The monomeric form is inactive while the homodimer is active.</text>
</comment>
<dbReference type="GO" id="GO:0006508">
    <property type="term" value="P:proteolysis"/>
    <property type="evidence" value="ECO:0007669"/>
    <property type="project" value="UniProtKB-KW"/>
</dbReference>
<dbReference type="EMBL" id="CP007128">
    <property type="protein sequence ID" value="AHG89783.1"/>
    <property type="molecule type" value="Genomic_DNA"/>
</dbReference>
<dbReference type="PANTHER" id="PTHR12053">
    <property type="entry name" value="PROTEASE FAMILY M28 PLASMA GLUTAMATE CARBOXYPEPTIDASE-RELATED"/>
    <property type="match status" value="1"/>
</dbReference>
<evidence type="ECO:0000256" key="9">
    <source>
        <dbReference type="ARBA" id="ARBA00022723"/>
    </source>
</evidence>
<evidence type="ECO:0000256" key="8">
    <source>
        <dbReference type="ARBA" id="ARBA00022670"/>
    </source>
</evidence>
<dbReference type="RefSeq" id="WP_025411269.1">
    <property type="nucleotide sequence ID" value="NZ_CP007128.1"/>
</dbReference>
<sequence length="486" mass="52363">MRHHALAAALVLAPCGAGAQDATALARIRDEGMNRSHALELFDHLTTVIGPRLTGSPAFRQSVDWAAATLRGYGLANVHLEAWPFGRGWSLDGQTAELIAPRYLPLIAFAEAWSPPTTRVIEGTPVYIGDLPPDSVRAHAAAIRGRIVLATRPQDVFITKDRLQPTEHDQPVPIGAPRANNATGPLPRATFQQTLHDLGAAAVLRPTEGSEGTMFVLGSRASTPANAVPSLIVSAEQYNLLVRMLRDGVPARLRVEVRARYLTADTNGYNVLAEIPGTDPAVADEVVLLGAHIDSWHSATGAADNADAVAELIEAMRILKVTGARPRRTIRAAIWGGEEQGLLGSRAYAQQHYAGDANARAREKFYVYLNNDPGTGPIYGWYAEGNAAAKAVLDEWLAPFRDLGARRNVMEKIGNTDHLSFTALGLPGFNTIQDYTEYDTRVHHTNMDFAERVPAEGLKQAAVVLASFAYQAATREGGFPRAGTTP</sequence>
<keyword evidence="12" id="KW-0256">Endoplasmic reticulum</keyword>
<keyword evidence="6" id="KW-0964">Secreted</keyword>
<dbReference type="GO" id="GO:0004180">
    <property type="term" value="F:carboxypeptidase activity"/>
    <property type="evidence" value="ECO:0007669"/>
    <property type="project" value="UniProtKB-KW"/>
</dbReference>
<dbReference type="STRING" id="861299.J421_2246"/>
<evidence type="ECO:0000256" key="6">
    <source>
        <dbReference type="ARBA" id="ARBA00022525"/>
    </source>
</evidence>
<dbReference type="Gene3D" id="3.50.30.30">
    <property type="match status" value="1"/>
</dbReference>
<dbReference type="PANTHER" id="PTHR12053:SF3">
    <property type="entry name" value="CARBOXYPEPTIDASE Q"/>
    <property type="match status" value="1"/>
</dbReference>
<evidence type="ECO:0000256" key="2">
    <source>
        <dbReference type="ARBA" id="ARBA00004371"/>
    </source>
</evidence>
<dbReference type="Pfam" id="PF04389">
    <property type="entry name" value="Peptidase_M28"/>
    <property type="match status" value="1"/>
</dbReference>
<dbReference type="GO" id="GO:0005576">
    <property type="term" value="C:extracellular region"/>
    <property type="evidence" value="ECO:0007669"/>
    <property type="project" value="UniProtKB-SubCell"/>
</dbReference>
<evidence type="ECO:0000256" key="15">
    <source>
        <dbReference type="ARBA" id="ARBA00023049"/>
    </source>
</evidence>
<evidence type="ECO:0000256" key="19">
    <source>
        <dbReference type="ARBA" id="ARBA00025833"/>
    </source>
</evidence>
<dbReference type="HOGENOM" id="CLU_033697_1_1_0"/>
<reference evidence="23 24" key="1">
    <citation type="journal article" date="2014" name="Genome Announc.">
        <title>Genome Sequence and Methylome of Soil Bacterium Gemmatirosa kalamazoonensis KBS708T, a Member of the Rarely Cultivated Gemmatimonadetes Phylum.</title>
        <authorList>
            <person name="Debruyn J.M."/>
            <person name="Radosevich M."/>
            <person name="Wommack K.E."/>
            <person name="Polson S.W."/>
            <person name="Hauser L.J."/>
            <person name="Fawaz M.N."/>
            <person name="Korlach J."/>
            <person name="Tsai Y.C."/>
        </authorList>
    </citation>
    <scope>NUCLEOTIDE SEQUENCE [LARGE SCALE GENOMIC DNA]</scope>
    <source>
        <strain evidence="23 24">KBS708</strain>
    </source>
</reference>
<comment type="subcellular location">
    <subcellularLocation>
        <location evidence="1">Endoplasmic reticulum</location>
    </subcellularLocation>
    <subcellularLocation>
        <location evidence="3">Golgi apparatus</location>
    </subcellularLocation>
    <subcellularLocation>
        <location evidence="2">Lysosome</location>
    </subcellularLocation>
    <subcellularLocation>
        <location evidence="4">Secreted</location>
    </subcellularLocation>
</comment>
<organism evidence="23 24">
    <name type="scientific">Gemmatirosa kalamazoonensis</name>
    <dbReference type="NCBI Taxonomy" id="861299"/>
    <lineage>
        <taxon>Bacteria</taxon>
        <taxon>Pseudomonadati</taxon>
        <taxon>Gemmatimonadota</taxon>
        <taxon>Gemmatimonadia</taxon>
        <taxon>Gemmatimonadales</taxon>
        <taxon>Gemmatimonadaceae</taxon>
        <taxon>Gemmatirosa</taxon>
    </lineage>
</organism>
<evidence type="ECO:0000256" key="12">
    <source>
        <dbReference type="ARBA" id="ARBA00022824"/>
    </source>
</evidence>
<dbReference type="InterPro" id="IPR007484">
    <property type="entry name" value="Peptidase_M28"/>
</dbReference>
<keyword evidence="15" id="KW-0482">Metalloprotease</keyword>
<evidence type="ECO:0000256" key="21">
    <source>
        <dbReference type="SAM" id="SignalP"/>
    </source>
</evidence>
<evidence type="ECO:0000313" key="24">
    <source>
        <dbReference type="Proteomes" id="UP000019151"/>
    </source>
</evidence>
<dbReference type="AlphaFoldDB" id="W0RK43"/>
<proteinExistence type="predicted"/>
<accession>W0RK43</accession>
<keyword evidence="8" id="KW-0645">Protease</keyword>
<evidence type="ECO:0000256" key="14">
    <source>
        <dbReference type="ARBA" id="ARBA00023034"/>
    </source>
</evidence>
<feature type="chain" id="PRO_5004794216" description="Carboxypeptidase Q" evidence="21">
    <location>
        <begin position="20"/>
        <end position="486"/>
    </location>
</feature>
<evidence type="ECO:0000256" key="10">
    <source>
        <dbReference type="ARBA" id="ARBA00022729"/>
    </source>
</evidence>
<evidence type="ECO:0000256" key="16">
    <source>
        <dbReference type="ARBA" id="ARBA00023145"/>
    </source>
</evidence>
<dbReference type="GO" id="GO:0005764">
    <property type="term" value="C:lysosome"/>
    <property type="evidence" value="ECO:0007669"/>
    <property type="project" value="UniProtKB-SubCell"/>
</dbReference>
<evidence type="ECO:0000256" key="11">
    <source>
        <dbReference type="ARBA" id="ARBA00022801"/>
    </source>
</evidence>
<name>W0RK43_9BACT</name>
<evidence type="ECO:0000256" key="3">
    <source>
        <dbReference type="ARBA" id="ARBA00004555"/>
    </source>
</evidence>
<keyword evidence="18" id="KW-0458">Lysosome</keyword>
<evidence type="ECO:0000256" key="7">
    <source>
        <dbReference type="ARBA" id="ARBA00022645"/>
    </source>
</evidence>
<feature type="signal peptide" evidence="21">
    <location>
        <begin position="1"/>
        <end position="19"/>
    </location>
</feature>
<dbReference type="Proteomes" id="UP000019151">
    <property type="component" value="Chromosome"/>
</dbReference>
<protein>
    <recommendedName>
        <fullName evidence="5">Carboxypeptidase Q</fullName>
    </recommendedName>
    <alternativeName>
        <fullName evidence="20">Plasma glutamate carboxypeptidase</fullName>
    </alternativeName>
</protein>
<gene>
    <name evidence="23" type="ORF">J421_2246</name>
</gene>
<feature type="domain" description="Peptidase M28" evidence="22">
    <location>
        <begin position="270"/>
        <end position="467"/>
    </location>
</feature>
<evidence type="ECO:0000256" key="18">
    <source>
        <dbReference type="ARBA" id="ARBA00023228"/>
    </source>
</evidence>
<evidence type="ECO:0000256" key="1">
    <source>
        <dbReference type="ARBA" id="ARBA00004240"/>
    </source>
</evidence>
<evidence type="ECO:0000313" key="23">
    <source>
        <dbReference type="EMBL" id="AHG89783.1"/>
    </source>
</evidence>
<keyword evidence="16" id="KW-0865">Zymogen</keyword>
<evidence type="ECO:0000256" key="5">
    <source>
        <dbReference type="ARBA" id="ARBA00014116"/>
    </source>
</evidence>
<keyword evidence="17" id="KW-0325">Glycoprotein</keyword>
<keyword evidence="14" id="KW-0333">Golgi apparatus</keyword>
<dbReference type="SUPFAM" id="SSF53187">
    <property type="entry name" value="Zn-dependent exopeptidases"/>
    <property type="match status" value="1"/>
</dbReference>
<evidence type="ECO:0000259" key="22">
    <source>
        <dbReference type="Pfam" id="PF04389"/>
    </source>
</evidence>
<evidence type="ECO:0000256" key="13">
    <source>
        <dbReference type="ARBA" id="ARBA00022833"/>
    </source>
</evidence>
<evidence type="ECO:0000256" key="4">
    <source>
        <dbReference type="ARBA" id="ARBA00004613"/>
    </source>
</evidence>
<dbReference type="InParanoid" id="W0RK43"/>
<evidence type="ECO:0000256" key="17">
    <source>
        <dbReference type="ARBA" id="ARBA00023180"/>
    </source>
</evidence>
<keyword evidence="7" id="KW-0121">Carboxypeptidase</keyword>
<dbReference type="Gene3D" id="3.40.630.10">
    <property type="entry name" value="Zn peptidases"/>
    <property type="match status" value="1"/>
</dbReference>
<keyword evidence="13" id="KW-0862">Zinc</keyword>
<dbReference type="InterPro" id="IPR039866">
    <property type="entry name" value="CPQ"/>
</dbReference>
<evidence type="ECO:0000256" key="20">
    <source>
        <dbReference type="ARBA" id="ARBA00033328"/>
    </source>
</evidence>
<dbReference type="GO" id="GO:0070573">
    <property type="term" value="F:metallodipeptidase activity"/>
    <property type="evidence" value="ECO:0007669"/>
    <property type="project" value="InterPro"/>
</dbReference>
<keyword evidence="11" id="KW-0378">Hydrolase</keyword>
<dbReference type="KEGG" id="gba:J421_2246"/>
<dbReference type="eggNOG" id="COG2234">
    <property type="taxonomic scope" value="Bacteria"/>
</dbReference>
<dbReference type="OrthoDB" id="9769665at2"/>
<keyword evidence="10 21" id="KW-0732">Signal</keyword>